<evidence type="ECO:0000256" key="1">
    <source>
        <dbReference type="ARBA" id="ARBA00006484"/>
    </source>
</evidence>
<dbReference type="RefSeq" id="WP_017041510.1">
    <property type="nucleotide sequence ID" value="NZ_JBNGCH010000558.1"/>
</dbReference>
<dbReference type="NCBIfam" id="NF006464">
    <property type="entry name" value="PRK08862.1"/>
    <property type="match status" value="1"/>
</dbReference>
<dbReference type="PANTHER" id="PTHR43639:SF1">
    <property type="entry name" value="SHORT-CHAIN DEHYDROGENASE_REDUCTASE FAMILY PROTEIN"/>
    <property type="match status" value="1"/>
</dbReference>
<keyword evidence="2" id="KW-0560">Oxidoreductase</keyword>
<dbReference type="PRINTS" id="PR00081">
    <property type="entry name" value="GDHRDH"/>
</dbReference>
<keyword evidence="4" id="KW-1185">Reference proteome</keyword>
<dbReference type="Gene3D" id="3.40.50.720">
    <property type="entry name" value="NAD(P)-binding Rossmann-like Domain"/>
    <property type="match status" value="1"/>
</dbReference>
<evidence type="ECO:0000256" key="2">
    <source>
        <dbReference type="ARBA" id="ARBA00023002"/>
    </source>
</evidence>
<name>A0A1B9QY05_9VIBR</name>
<proteinExistence type="inferred from homology"/>
<organism evidence="3 4">
    <name type="scientific">Vibrio genomosp. F10</name>
    <dbReference type="NCBI Taxonomy" id="723171"/>
    <lineage>
        <taxon>Bacteria</taxon>
        <taxon>Pseudomonadati</taxon>
        <taxon>Pseudomonadota</taxon>
        <taxon>Gammaproteobacteria</taxon>
        <taxon>Vibrionales</taxon>
        <taxon>Vibrionaceae</taxon>
        <taxon>Vibrio</taxon>
    </lineage>
</organism>
<dbReference type="AlphaFoldDB" id="A0A1B9QY05"/>
<protein>
    <submittedName>
        <fullName evidence="3">Short-chain dehydrogenase</fullName>
    </submittedName>
</protein>
<comment type="caution">
    <text evidence="3">The sequence shown here is derived from an EMBL/GenBank/DDBJ whole genome shotgun (WGS) entry which is preliminary data.</text>
</comment>
<sequence length="227" mass="25067">MDIKSAVILITSAGSPLGGTLATHFSSLGAKLVLCDQNIHTLKEAYTRCKAISDDVYSFKVENYSLHAIHQLFDFVDEKFHRSPDVLVNNWPNAPLPGLTSNQSAEQFSDQLSTLASTLFGFGQASAERMCLEKKHGVIVNVISVDESKDFKGFENASSIVTGFTQSWAKELTPFNIRVGGVVPVLSHSSKKSDYHWLQIQDELIRNTEYIVANDYFSGRIMSAEAT</sequence>
<dbReference type="PANTHER" id="PTHR43639">
    <property type="entry name" value="OXIDOREDUCTASE, SHORT-CHAIN DEHYDROGENASE/REDUCTASE FAMILY (AFU_ORTHOLOGUE AFUA_5G02870)"/>
    <property type="match status" value="1"/>
</dbReference>
<accession>A0A1B9QY05</accession>
<dbReference type="CDD" id="cd05233">
    <property type="entry name" value="SDR_c"/>
    <property type="match status" value="1"/>
</dbReference>
<gene>
    <name evidence="3" type="ORF">A6E14_11375</name>
</gene>
<dbReference type="InterPro" id="IPR036291">
    <property type="entry name" value="NAD(P)-bd_dom_sf"/>
</dbReference>
<comment type="similarity">
    <text evidence="1">Belongs to the short-chain dehydrogenases/reductases (SDR) family.</text>
</comment>
<dbReference type="SUPFAM" id="SSF51735">
    <property type="entry name" value="NAD(P)-binding Rossmann-fold domains"/>
    <property type="match status" value="1"/>
</dbReference>
<reference evidence="4" key="1">
    <citation type="submission" date="2016-06" db="EMBL/GenBank/DDBJ databases">
        <authorList>
            <person name="Hehemann J.-H."/>
            <person name="Arevalo P."/>
            <person name="Datta M.S."/>
            <person name="Polz M.F."/>
        </authorList>
    </citation>
    <scope>NUCLEOTIDE SEQUENCE [LARGE SCALE GENOMIC DNA]</scope>
    <source>
        <strain evidence="4">9CSC122</strain>
    </source>
</reference>
<dbReference type="InterPro" id="IPR002347">
    <property type="entry name" value="SDR_fam"/>
</dbReference>
<evidence type="ECO:0000313" key="3">
    <source>
        <dbReference type="EMBL" id="OCH75184.1"/>
    </source>
</evidence>
<dbReference type="Proteomes" id="UP000093173">
    <property type="component" value="Unassembled WGS sequence"/>
</dbReference>
<dbReference type="EMBL" id="MAJZ01000558">
    <property type="protein sequence ID" value="OCH75184.1"/>
    <property type="molecule type" value="Genomic_DNA"/>
</dbReference>
<evidence type="ECO:0000313" key="4">
    <source>
        <dbReference type="Proteomes" id="UP000093173"/>
    </source>
</evidence>
<dbReference type="Pfam" id="PF00106">
    <property type="entry name" value="adh_short"/>
    <property type="match status" value="1"/>
</dbReference>
<dbReference type="GO" id="GO:0016491">
    <property type="term" value="F:oxidoreductase activity"/>
    <property type="evidence" value="ECO:0007669"/>
    <property type="project" value="UniProtKB-KW"/>
</dbReference>